<dbReference type="InterPro" id="IPR016169">
    <property type="entry name" value="FAD-bd_PCMH_sub2"/>
</dbReference>
<keyword evidence="5" id="KW-0732">Signal</keyword>
<evidence type="ECO:0000256" key="2">
    <source>
        <dbReference type="ARBA" id="ARBA00022630"/>
    </source>
</evidence>
<dbReference type="Proteomes" id="UP001480595">
    <property type="component" value="Unassembled WGS sequence"/>
</dbReference>
<name>A0ABR1T2V4_9PEZI</name>
<evidence type="ECO:0000256" key="4">
    <source>
        <dbReference type="ARBA" id="ARBA00023002"/>
    </source>
</evidence>
<dbReference type="Gene3D" id="3.30.465.10">
    <property type="match status" value="1"/>
</dbReference>
<evidence type="ECO:0000313" key="7">
    <source>
        <dbReference type="EMBL" id="KAK8040917.1"/>
    </source>
</evidence>
<comment type="similarity">
    <text evidence="1">Belongs to the oxygen-dependent FAD-linked oxidoreductase family.</text>
</comment>
<dbReference type="PANTHER" id="PTHR42973">
    <property type="entry name" value="BINDING OXIDOREDUCTASE, PUTATIVE (AFU_ORTHOLOGUE AFUA_1G17690)-RELATED"/>
    <property type="match status" value="1"/>
</dbReference>
<dbReference type="InterPro" id="IPR016166">
    <property type="entry name" value="FAD-bd_PCMH"/>
</dbReference>
<dbReference type="RefSeq" id="XP_066708462.1">
    <property type="nucleotide sequence ID" value="XM_066865333.1"/>
</dbReference>
<dbReference type="PANTHER" id="PTHR42973:SF22">
    <property type="entry name" value="FAD-BINDING PCMH-TYPE DOMAIN-CONTAINING PROTEIN-RELATED"/>
    <property type="match status" value="1"/>
</dbReference>
<feature type="signal peptide" evidence="5">
    <location>
        <begin position="1"/>
        <end position="18"/>
    </location>
</feature>
<dbReference type="InterPro" id="IPR006094">
    <property type="entry name" value="Oxid_FAD_bind_N"/>
</dbReference>
<dbReference type="InterPro" id="IPR050416">
    <property type="entry name" value="FAD-linked_Oxidoreductase"/>
</dbReference>
<dbReference type="EMBL" id="JAQQWL010000015">
    <property type="protein sequence ID" value="KAK8040917.1"/>
    <property type="molecule type" value="Genomic_DNA"/>
</dbReference>
<dbReference type="PROSITE" id="PS51387">
    <property type="entry name" value="FAD_PCMH"/>
    <property type="match status" value="1"/>
</dbReference>
<evidence type="ECO:0000256" key="3">
    <source>
        <dbReference type="ARBA" id="ARBA00022827"/>
    </source>
</evidence>
<evidence type="ECO:0000256" key="5">
    <source>
        <dbReference type="SAM" id="SignalP"/>
    </source>
</evidence>
<feature type="domain" description="FAD-binding PCMH-type" evidence="6">
    <location>
        <begin position="5"/>
        <end position="176"/>
    </location>
</feature>
<protein>
    <submittedName>
        <fullName evidence="7">FAD binding domain-containing protein</fullName>
    </submittedName>
</protein>
<keyword evidence="8" id="KW-1185">Reference proteome</keyword>
<accession>A0ABR1T2V4</accession>
<proteinExistence type="inferred from homology"/>
<dbReference type="Pfam" id="PF01565">
    <property type="entry name" value="FAD_binding_4"/>
    <property type="match status" value="1"/>
</dbReference>
<organism evidence="7 8">
    <name type="scientific">Apiospora phragmitis</name>
    <dbReference type="NCBI Taxonomy" id="2905665"/>
    <lineage>
        <taxon>Eukaryota</taxon>
        <taxon>Fungi</taxon>
        <taxon>Dikarya</taxon>
        <taxon>Ascomycota</taxon>
        <taxon>Pezizomycotina</taxon>
        <taxon>Sordariomycetes</taxon>
        <taxon>Xylariomycetidae</taxon>
        <taxon>Amphisphaeriales</taxon>
        <taxon>Apiosporaceae</taxon>
        <taxon>Apiospora</taxon>
    </lineage>
</organism>
<evidence type="ECO:0000259" key="6">
    <source>
        <dbReference type="PROSITE" id="PS51387"/>
    </source>
</evidence>
<feature type="chain" id="PRO_5045399841" evidence="5">
    <location>
        <begin position="19"/>
        <end position="357"/>
    </location>
</feature>
<comment type="caution">
    <text evidence="7">The sequence shown here is derived from an EMBL/GenBank/DDBJ whole genome shotgun (WGS) entry which is preliminary data.</text>
</comment>
<keyword evidence="4" id="KW-0560">Oxidoreductase</keyword>
<dbReference type="GeneID" id="92098396"/>
<gene>
    <name evidence="7" type="ORF">PG994_013924</name>
</gene>
<dbReference type="InterPro" id="IPR036318">
    <property type="entry name" value="FAD-bd_PCMH-like_sf"/>
</dbReference>
<keyword evidence="2" id="KW-0285">Flavoprotein</keyword>
<evidence type="ECO:0000256" key="1">
    <source>
        <dbReference type="ARBA" id="ARBA00005466"/>
    </source>
</evidence>
<evidence type="ECO:0000313" key="8">
    <source>
        <dbReference type="Proteomes" id="UP001480595"/>
    </source>
</evidence>
<sequence length="357" mass="37788">MIAVHFYSIACILGASSAHDVATALKILDPSAYKFATRGGVHGALRGIANIQDGVTIDLRGLNYIIPFAGNRLVSVGGGQTIGTVYAALHNLGITISGGRSYDVGVGGSTLGNGWQWMSNEAGFGCDNVAEYEVVLSNGTIVIANRYTNAKLWKSLKGGGNNFGIVTSFVFRTMPMARIWTEDVLYSLTESQVPRLLSAAANFTSDPEPDPKATLFIAAVSAVYGIGWTLSFQPLTRLMTEASAARGGNVVGIGLPPPERLHDVQLTAAFLGAADYGRVSSAADQLLAECIAAVTAHGAYWPWVEMNHASHIQDPISTYGKENKAFVLDTASEYDPYAVFQNLMPGGCKLEAGCASR</sequence>
<dbReference type="SUPFAM" id="SSF56176">
    <property type="entry name" value="FAD-binding/transporter-associated domain-like"/>
    <property type="match status" value="1"/>
</dbReference>
<reference evidence="7 8" key="1">
    <citation type="submission" date="2023-01" db="EMBL/GenBank/DDBJ databases">
        <title>Analysis of 21 Apiospora genomes using comparative genomics revels a genus with tremendous synthesis potential of carbohydrate active enzymes and secondary metabolites.</title>
        <authorList>
            <person name="Sorensen T."/>
        </authorList>
    </citation>
    <scope>NUCLEOTIDE SEQUENCE [LARGE SCALE GENOMIC DNA]</scope>
    <source>
        <strain evidence="7 8">CBS 135458</strain>
    </source>
</reference>
<keyword evidence="3" id="KW-0274">FAD</keyword>